<keyword evidence="2 7" id="KW-0812">Transmembrane</keyword>
<keyword evidence="3" id="KW-0999">Mitochondrion inner membrane</keyword>
<reference evidence="8 9" key="1">
    <citation type="journal article" date="2018" name="MBio">
        <title>Comparative Genomics Reveals the Core Gene Toolbox for the Fungus-Insect Symbiosis.</title>
        <authorList>
            <person name="Wang Y."/>
            <person name="Stata M."/>
            <person name="Wang W."/>
            <person name="Stajich J.E."/>
            <person name="White M.M."/>
            <person name="Moncalvo J.M."/>
        </authorList>
    </citation>
    <scope>NUCLEOTIDE SEQUENCE [LARGE SCALE GENOMIC DNA]</scope>
    <source>
        <strain evidence="8 9">SC-DP-2</strain>
    </source>
</reference>
<keyword evidence="9" id="KW-1185">Reference proteome</keyword>
<dbReference type="PANTHER" id="PTHR21382">
    <property type="entry name" value="NADH-UBIQUINONE OXIDOREDUCTASE SUBUNIT"/>
    <property type="match status" value="1"/>
</dbReference>
<evidence type="ECO:0000256" key="1">
    <source>
        <dbReference type="ARBA" id="ARBA00004448"/>
    </source>
</evidence>
<protein>
    <submittedName>
        <fullName evidence="8">Uncharacterized protein</fullName>
    </submittedName>
</protein>
<dbReference type="AlphaFoldDB" id="A0A2T9ZGY2"/>
<dbReference type="GO" id="GO:0045271">
    <property type="term" value="C:respiratory chain complex I"/>
    <property type="evidence" value="ECO:0007669"/>
    <property type="project" value="InterPro"/>
</dbReference>
<dbReference type="Pfam" id="PF02466">
    <property type="entry name" value="Tim17"/>
    <property type="match status" value="1"/>
</dbReference>
<dbReference type="EMBL" id="MBFS01000185">
    <property type="protein sequence ID" value="PVV03852.1"/>
    <property type="molecule type" value="Genomic_DNA"/>
</dbReference>
<dbReference type="InterPro" id="IPR039205">
    <property type="entry name" value="NDUFA11"/>
</dbReference>
<keyword evidence="6 7" id="KW-0472">Membrane</keyword>
<name>A0A2T9ZGY2_9FUNG</name>
<dbReference type="STRING" id="133381.A0A2T9ZGY2"/>
<dbReference type="Proteomes" id="UP000245609">
    <property type="component" value="Unassembled WGS sequence"/>
</dbReference>
<keyword evidence="4 7" id="KW-1133">Transmembrane helix</keyword>
<evidence type="ECO:0000256" key="4">
    <source>
        <dbReference type="ARBA" id="ARBA00022989"/>
    </source>
</evidence>
<evidence type="ECO:0000256" key="5">
    <source>
        <dbReference type="ARBA" id="ARBA00023128"/>
    </source>
</evidence>
<proteinExistence type="predicted"/>
<organism evidence="8 9">
    <name type="scientific">Smittium megazygosporum</name>
    <dbReference type="NCBI Taxonomy" id="133381"/>
    <lineage>
        <taxon>Eukaryota</taxon>
        <taxon>Fungi</taxon>
        <taxon>Fungi incertae sedis</taxon>
        <taxon>Zoopagomycota</taxon>
        <taxon>Kickxellomycotina</taxon>
        <taxon>Harpellomycetes</taxon>
        <taxon>Harpellales</taxon>
        <taxon>Legeriomycetaceae</taxon>
        <taxon>Smittium</taxon>
    </lineage>
</organism>
<gene>
    <name evidence="8" type="ORF">BB560_001662</name>
</gene>
<evidence type="ECO:0000313" key="8">
    <source>
        <dbReference type="EMBL" id="PVV03852.1"/>
    </source>
</evidence>
<dbReference type="PANTHER" id="PTHR21382:SF1">
    <property type="entry name" value="NADH DEHYDROGENASE [UBIQUINONE] 1 ALPHA SUBCOMPLEX SUBUNIT 11"/>
    <property type="match status" value="1"/>
</dbReference>
<comment type="subcellular location">
    <subcellularLocation>
        <location evidence="1">Mitochondrion inner membrane</location>
        <topology evidence="1">Multi-pass membrane protein</topology>
    </subcellularLocation>
</comment>
<evidence type="ECO:0000256" key="6">
    <source>
        <dbReference type="ARBA" id="ARBA00023136"/>
    </source>
</evidence>
<accession>A0A2T9ZGY2</accession>
<evidence type="ECO:0000313" key="9">
    <source>
        <dbReference type="Proteomes" id="UP000245609"/>
    </source>
</evidence>
<sequence>MDHSEGWATDAAKVSLVGAGIGLVVSTTKNIMSSNSPGISGIFTVHGSSIGLYAVIGGVFAGTRGLSAEIRKKDDYINTGIAGCAAGLIIGLRKRSLPSAVGRCAFLSSSLGFIDYTGGLTNKIDELSAEERERIRASVFGAKDRPINSDKD</sequence>
<dbReference type="GO" id="GO:0006120">
    <property type="term" value="P:mitochondrial electron transport, NADH to ubiquinone"/>
    <property type="evidence" value="ECO:0007669"/>
    <property type="project" value="InterPro"/>
</dbReference>
<feature type="transmembrane region" description="Helical" evidence="7">
    <location>
        <begin position="39"/>
        <end position="63"/>
    </location>
</feature>
<dbReference type="OrthoDB" id="1913277at2759"/>
<keyword evidence="5" id="KW-0496">Mitochondrion</keyword>
<dbReference type="GO" id="GO:0005743">
    <property type="term" value="C:mitochondrial inner membrane"/>
    <property type="evidence" value="ECO:0007669"/>
    <property type="project" value="UniProtKB-SubCell"/>
</dbReference>
<evidence type="ECO:0000256" key="2">
    <source>
        <dbReference type="ARBA" id="ARBA00022692"/>
    </source>
</evidence>
<evidence type="ECO:0000256" key="7">
    <source>
        <dbReference type="SAM" id="Phobius"/>
    </source>
</evidence>
<evidence type="ECO:0000256" key="3">
    <source>
        <dbReference type="ARBA" id="ARBA00022792"/>
    </source>
</evidence>
<comment type="caution">
    <text evidence="8">The sequence shown here is derived from an EMBL/GenBank/DDBJ whole genome shotgun (WGS) entry which is preliminary data.</text>
</comment>